<feature type="compositionally biased region" description="Low complexity" evidence="1">
    <location>
        <begin position="86"/>
        <end position="96"/>
    </location>
</feature>
<name>A0A699Z6W6_HAELA</name>
<dbReference type="AlphaFoldDB" id="A0A699Z6W6"/>
<proteinExistence type="predicted"/>
<accession>A0A699Z6W6</accession>
<comment type="caution">
    <text evidence="2">The sequence shown here is derived from an EMBL/GenBank/DDBJ whole genome shotgun (WGS) entry which is preliminary data.</text>
</comment>
<evidence type="ECO:0000313" key="3">
    <source>
        <dbReference type="Proteomes" id="UP000485058"/>
    </source>
</evidence>
<reference evidence="2 3" key="1">
    <citation type="submission" date="2020-02" db="EMBL/GenBank/DDBJ databases">
        <title>Draft genome sequence of Haematococcus lacustris strain NIES-144.</title>
        <authorList>
            <person name="Morimoto D."/>
            <person name="Nakagawa S."/>
            <person name="Yoshida T."/>
            <person name="Sawayama S."/>
        </authorList>
    </citation>
    <scope>NUCLEOTIDE SEQUENCE [LARGE SCALE GENOMIC DNA]</scope>
    <source>
        <strain evidence="2 3">NIES-144</strain>
    </source>
</reference>
<protein>
    <submittedName>
        <fullName evidence="2">Uncharacterized protein</fullName>
    </submittedName>
</protein>
<dbReference type="Proteomes" id="UP000485058">
    <property type="component" value="Unassembled WGS sequence"/>
</dbReference>
<organism evidence="2 3">
    <name type="scientific">Haematococcus lacustris</name>
    <name type="common">Green alga</name>
    <name type="synonym">Haematococcus pluvialis</name>
    <dbReference type="NCBI Taxonomy" id="44745"/>
    <lineage>
        <taxon>Eukaryota</taxon>
        <taxon>Viridiplantae</taxon>
        <taxon>Chlorophyta</taxon>
        <taxon>core chlorophytes</taxon>
        <taxon>Chlorophyceae</taxon>
        <taxon>CS clade</taxon>
        <taxon>Chlamydomonadales</taxon>
        <taxon>Haematococcaceae</taxon>
        <taxon>Haematococcus</taxon>
    </lineage>
</organism>
<evidence type="ECO:0000256" key="1">
    <source>
        <dbReference type="SAM" id="MobiDB-lite"/>
    </source>
</evidence>
<feature type="region of interest" description="Disordered" evidence="1">
    <location>
        <begin position="61"/>
        <end position="109"/>
    </location>
</feature>
<keyword evidence="3" id="KW-1185">Reference proteome</keyword>
<sequence>MGAALGMVLQEVEQLLAALPLANRVSAALIIQTCYRIASQFDKTGASLVAGIQALRANVGAHPAATTPSGPADPSGTSPTIPHPPHQAQAQTPLPAMGLPVSTALGGGA</sequence>
<dbReference type="EMBL" id="BLLF01001287">
    <property type="protein sequence ID" value="GFH18343.1"/>
    <property type="molecule type" value="Genomic_DNA"/>
</dbReference>
<feature type="non-terminal residue" evidence="2">
    <location>
        <position position="109"/>
    </location>
</feature>
<evidence type="ECO:0000313" key="2">
    <source>
        <dbReference type="EMBL" id="GFH18343.1"/>
    </source>
</evidence>
<gene>
    <name evidence="2" type="ORF">HaLaN_15132</name>
</gene>